<dbReference type="AlphaFoldDB" id="A0AAN9EH39"/>
<accession>A0AAN9EH39</accession>
<evidence type="ECO:0000313" key="1">
    <source>
        <dbReference type="EMBL" id="KAK7256969.1"/>
    </source>
</evidence>
<proteinExistence type="predicted"/>
<evidence type="ECO:0000313" key="2">
    <source>
        <dbReference type="Proteomes" id="UP001372338"/>
    </source>
</evidence>
<sequence length="111" mass="12893">MFCPQLHPQVLTKNSTFVHFQSALHLVSSAINYGTHSLHCQIQVGVTVVMDADKEITLREYPFPPLPELCRPPISDFLWMGNRLYFIVHYNRNTRFQIFILDIDSGKWTLS</sequence>
<dbReference type="EMBL" id="JAYWIO010000006">
    <property type="protein sequence ID" value="KAK7256969.1"/>
    <property type="molecule type" value="Genomic_DNA"/>
</dbReference>
<comment type="caution">
    <text evidence="1">The sequence shown here is derived from an EMBL/GenBank/DDBJ whole genome shotgun (WGS) entry which is preliminary data.</text>
</comment>
<reference evidence="1 2" key="1">
    <citation type="submission" date="2024-01" db="EMBL/GenBank/DDBJ databases">
        <title>The genomes of 5 underutilized Papilionoideae crops provide insights into root nodulation and disease resistanc.</title>
        <authorList>
            <person name="Yuan L."/>
        </authorList>
    </citation>
    <scope>NUCLEOTIDE SEQUENCE [LARGE SCALE GENOMIC DNA]</scope>
    <source>
        <strain evidence="1">ZHUSHIDOU_FW_LH</strain>
        <tissue evidence="1">Leaf</tissue>
    </source>
</reference>
<name>A0AAN9EH39_CROPI</name>
<organism evidence="1 2">
    <name type="scientific">Crotalaria pallida</name>
    <name type="common">Smooth rattlebox</name>
    <name type="synonym">Crotalaria striata</name>
    <dbReference type="NCBI Taxonomy" id="3830"/>
    <lineage>
        <taxon>Eukaryota</taxon>
        <taxon>Viridiplantae</taxon>
        <taxon>Streptophyta</taxon>
        <taxon>Embryophyta</taxon>
        <taxon>Tracheophyta</taxon>
        <taxon>Spermatophyta</taxon>
        <taxon>Magnoliopsida</taxon>
        <taxon>eudicotyledons</taxon>
        <taxon>Gunneridae</taxon>
        <taxon>Pentapetalae</taxon>
        <taxon>rosids</taxon>
        <taxon>fabids</taxon>
        <taxon>Fabales</taxon>
        <taxon>Fabaceae</taxon>
        <taxon>Papilionoideae</taxon>
        <taxon>50 kb inversion clade</taxon>
        <taxon>genistoids sensu lato</taxon>
        <taxon>core genistoids</taxon>
        <taxon>Crotalarieae</taxon>
        <taxon>Crotalaria</taxon>
    </lineage>
</organism>
<gene>
    <name evidence="1" type="ORF">RIF29_30611</name>
</gene>
<keyword evidence="2" id="KW-1185">Reference proteome</keyword>
<dbReference type="Proteomes" id="UP001372338">
    <property type="component" value="Unassembled WGS sequence"/>
</dbReference>
<protein>
    <submittedName>
        <fullName evidence="1">Uncharacterized protein</fullName>
    </submittedName>
</protein>